<dbReference type="GO" id="GO:0005886">
    <property type="term" value="C:plasma membrane"/>
    <property type="evidence" value="ECO:0007669"/>
    <property type="project" value="TreeGrafter"/>
</dbReference>
<name>A0A7H4MZM8_9ENTR</name>
<proteinExistence type="predicted"/>
<feature type="transmembrane region" description="Helical" evidence="4">
    <location>
        <begin position="202"/>
        <end position="228"/>
    </location>
</feature>
<dbReference type="Gene3D" id="3.30.70.1320">
    <property type="entry name" value="Multidrug efflux transporter AcrB pore domain like"/>
    <property type="match status" value="1"/>
</dbReference>
<protein>
    <submittedName>
        <fullName evidence="5">Putative rnd superfamily protein</fullName>
    </submittedName>
</protein>
<dbReference type="AlphaFoldDB" id="A0A7H4MZM8"/>
<dbReference type="Gene3D" id="3.30.2090.10">
    <property type="entry name" value="Multidrug efflux transporter AcrB TolC docking domain, DN and DC subdomains"/>
    <property type="match status" value="2"/>
</dbReference>
<keyword evidence="4" id="KW-0472">Membrane</keyword>
<dbReference type="InterPro" id="IPR027463">
    <property type="entry name" value="AcrB_DN_DC_subdom"/>
</dbReference>
<dbReference type="Gene3D" id="3.30.70.1440">
    <property type="entry name" value="Multidrug efflux transporter AcrB pore domain"/>
    <property type="match status" value="1"/>
</dbReference>
<dbReference type="InterPro" id="IPR001036">
    <property type="entry name" value="Acrflvin-R"/>
</dbReference>
<evidence type="ECO:0000313" key="5">
    <source>
        <dbReference type="EMBL" id="STV71692.1"/>
    </source>
</evidence>
<evidence type="ECO:0000256" key="4">
    <source>
        <dbReference type="SAM" id="Phobius"/>
    </source>
</evidence>
<accession>A0A7H4MZM8</accession>
<feature type="transmembrane region" description="Helical" evidence="4">
    <location>
        <begin position="101"/>
        <end position="120"/>
    </location>
</feature>
<keyword evidence="1 4" id="KW-0812">Transmembrane</keyword>
<organism evidence="5 6">
    <name type="scientific">Klebsiella michiganensis</name>
    <dbReference type="NCBI Taxonomy" id="1134687"/>
    <lineage>
        <taxon>Bacteria</taxon>
        <taxon>Pseudomonadati</taxon>
        <taxon>Pseudomonadota</taxon>
        <taxon>Gammaproteobacteria</taxon>
        <taxon>Enterobacterales</taxon>
        <taxon>Enterobacteriaceae</taxon>
        <taxon>Klebsiella/Raoultella group</taxon>
        <taxon>Klebsiella</taxon>
    </lineage>
</organism>
<evidence type="ECO:0000256" key="2">
    <source>
        <dbReference type="ARBA" id="ARBA00022989"/>
    </source>
</evidence>
<dbReference type="Gene3D" id="1.20.1640.10">
    <property type="entry name" value="Multidrug efflux transporter AcrB transmembrane domain"/>
    <property type="match status" value="3"/>
</dbReference>
<reference evidence="5 6" key="1">
    <citation type="submission" date="2018-06" db="EMBL/GenBank/DDBJ databases">
        <authorList>
            <consortium name="Pathogen Informatics"/>
            <person name="Doyle S."/>
        </authorList>
    </citation>
    <scope>NUCLEOTIDE SEQUENCE [LARGE SCALE GENOMIC DNA]</scope>
    <source>
        <strain evidence="5 6">NCTC11685</strain>
    </source>
</reference>
<dbReference type="EMBL" id="UGMS01000001">
    <property type="protein sequence ID" value="STV71692.1"/>
    <property type="molecule type" value="Genomic_DNA"/>
</dbReference>
<dbReference type="Gene3D" id="3.30.70.1430">
    <property type="entry name" value="Multidrug efflux transporter AcrB pore domain"/>
    <property type="match status" value="1"/>
</dbReference>
<feature type="transmembrane region" description="Helical" evidence="4">
    <location>
        <begin position="290"/>
        <end position="310"/>
    </location>
</feature>
<comment type="caution">
    <text evidence="5">The sequence shown here is derived from an EMBL/GenBank/DDBJ whole genome shotgun (WGS) entry which is preliminary data.</text>
</comment>
<dbReference type="Pfam" id="PF00873">
    <property type="entry name" value="ACR_tran"/>
    <property type="match status" value="2"/>
</dbReference>
<sequence length="606" mass="66873">MSVRKQFENIILRTHSDGSVVYLRDVARVEIGAENYQNQTTLNGFPSAGISIQLASGANALATAEKIRAEVERLTPRFPQGVVAAYPRDSTPFVTVSIESVVRTLIEAILFVVAVMYLFLQSWRATLIRRSRCRWFCSAPSASSACWATALIPSPCLRWFWQSVCWLMTPLWWWENVERLMAEEDLTPPEATLRSMNEITGALIGIALVLSAVFIPMAFFGGSVGIIYRQFSVTIVSAMALSALVALTLTPTLCAHLLKPGHLKKGRFFTCFNRGVAASQNRYLAILRRIIVRPLRFVLLALTLTLLMLWQYQKLASGFLPEEDQGAVMVQFTLPSGSPMAMTEAVGADITRYFMAEEEDNLNVIFMVTGRNNAGSGQNVGMAFAELKHWDARPGEQNSVQAIIARANRYFLKNARLATISVMSPPTVRGLGQSSGFELWMQDSAEKGRQALIEAQTTLLTAARQTPTLDAVRINSLEEKAQLQVDIDRQKAQAQGWIRPPSIAPSLRPGAACTSTILSTAGASSACICRGMRPGVRRRIIYPPGLSAATATTWPPSTASHHSAGLPGRKCSSGLTDCRPCSFRETRRRASVPVRRWRRCPNWWAS</sequence>
<evidence type="ECO:0000313" key="6">
    <source>
        <dbReference type="Proteomes" id="UP000254863"/>
    </source>
</evidence>
<keyword evidence="2 4" id="KW-1133">Transmembrane helix</keyword>
<dbReference type="SUPFAM" id="SSF82866">
    <property type="entry name" value="Multidrug efflux transporter AcrB transmembrane domain"/>
    <property type="match status" value="1"/>
</dbReference>
<dbReference type="PANTHER" id="PTHR32063:SF32">
    <property type="entry name" value="AMINOGLYCOSIDE EFFLUX PUMP-RELATED"/>
    <property type="match status" value="1"/>
</dbReference>
<dbReference type="SUPFAM" id="SSF82693">
    <property type="entry name" value="Multidrug efflux transporter AcrB pore domain, PN1, PN2, PC1 and PC2 subdomains"/>
    <property type="match status" value="3"/>
</dbReference>
<dbReference type="SUPFAM" id="SSF82714">
    <property type="entry name" value="Multidrug efflux transporter AcrB TolC docking domain, DN and DC subdomains"/>
    <property type="match status" value="1"/>
</dbReference>
<gene>
    <name evidence="5" type="primary">acrB_2</name>
    <name evidence="5" type="ORF">NCTC11685_00441</name>
</gene>
<dbReference type="PRINTS" id="PR00702">
    <property type="entry name" value="ACRIFLAVINRP"/>
</dbReference>
<evidence type="ECO:0000256" key="1">
    <source>
        <dbReference type="ARBA" id="ARBA00022692"/>
    </source>
</evidence>
<evidence type="ECO:0000256" key="3">
    <source>
        <dbReference type="SAM" id="MobiDB-lite"/>
    </source>
</evidence>
<dbReference type="GO" id="GO:0042910">
    <property type="term" value="F:xenobiotic transmembrane transporter activity"/>
    <property type="evidence" value="ECO:0007669"/>
    <property type="project" value="TreeGrafter"/>
</dbReference>
<feature type="region of interest" description="Disordered" evidence="3">
    <location>
        <begin position="552"/>
        <end position="574"/>
    </location>
</feature>
<feature type="transmembrane region" description="Helical" evidence="4">
    <location>
        <begin position="234"/>
        <end position="258"/>
    </location>
</feature>
<dbReference type="Proteomes" id="UP000254863">
    <property type="component" value="Unassembled WGS sequence"/>
</dbReference>
<dbReference type="PANTHER" id="PTHR32063">
    <property type="match status" value="1"/>
</dbReference>